<comment type="caution">
    <text evidence="2">The sequence shown here is derived from an EMBL/GenBank/DDBJ whole genome shotgun (WGS) entry which is preliminary data.</text>
</comment>
<gene>
    <name evidence="2" type="ORF">WR25_05728</name>
</gene>
<evidence type="ECO:0000313" key="2">
    <source>
        <dbReference type="EMBL" id="PAV93795.1"/>
    </source>
</evidence>
<evidence type="ECO:0000313" key="3">
    <source>
        <dbReference type="Proteomes" id="UP000218231"/>
    </source>
</evidence>
<organism evidence="2 3">
    <name type="scientific">Diploscapter pachys</name>
    <dbReference type="NCBI Taxonomy" id="2018661"/>
    <lineage>
        <taxon>Eukaryota</taxon>
        <taxon>Metazoa</taxon>
        <taxon>Ecdysozoa</taxon>
        <taxon>Nematoda</taxon>
        <taxon>Chromadorea</taxon>
        <taxon>Rhabditida</taxon>
        <taxon>Rhabditina</taxon>
        <taxon>Rhabditomorpha</taxon>
        <taxon>Rhabditoidea</taxon>
        <taxon>Rhabditidae</taxon>
        <taxon>Diploscapter</taxon>
    </lineage>
</organism>
<keyword evidence="3" id="KW-1185">Reference proteome</keyword>
<name>A0A2A2M674_9BILA</name>
<reference evidence="2 3" key="1">
    <citation type="journal article" date="2017" name="Curr. Biol.">
        <title>Genome architecture and evolution of a unichromosomal asexual nematode.</title>
        <authorList>
            <person name="Fradin H."/>
            <person name="Zegar C."/>
            <person name="Gutwein M."/>
            <person name="Lucas J."/>
            <person name="Kovtun M."/>
            <person name="Corcoran D."/>
            <person name="Baugh L.R."/>
            <person name="Kiontke K."/>
            <person name="Gunsalus K."/>
            <person name="Fitch D.H."/>
            <person name="Piano F."/>
        </authorList>
    </citation>
    <scope>NUCLEOTIDE SEQUENCE [LARGE SCALE GENOMIC DNA]</scope>
    <source>
        <strain evidence="2">PF1309</strain>
    </source>
</reference>
<dbReference type="Proteomes" id="UP000218231">
    <property type="component" value="Unassembled WGS sequence"/>
</dbReference>
<proteinExistence type="predicted"/>
<protein>
    <submittedName>
        <fullName evidence="2">Uncharacterized protein</fullName>
    </submittedName>
</protein>
<dbReference type="AlphaFoldDB" id="A0A2A2M674"/>
<dbReference type="EMBL" id="LIAE01004269">
    <property type="protein sequence ID" value="PAV93795.1"/>
    <property type="molecule type" value="Genomic_DNA"/>
</dbReference>
<evidence type="ECO:0000256" key="1">
    <source>
        <dbReference type="SAM" id="MobiDB-lite"/>
    </source>
</evidence>
<feature type="region of interest" description="Disordered" evidence="1">
    <location>
        <begin position="1"/>
        <end position="70"/>
    </location>
</feature>
<sequence length="89" mass="9286">MRLLRSPISAAPSVWPTGSGWPDPAPAPGLRLPSCPGDDPGTLRRSAVDNHPPPRAAPPRAAARQPTVPRFLPVCSAPRCADRGQPLPG</sequence>
<accession>A0A2A2M674</accession>